<dbReference type="Proteomes" id="UP000564806">
    <property type="component" value="Unassembled WGS sequence"/>
</dbReference>
<feature type="domain" description="S-Me-THD-like C-terminal" evidence="2">
    <location>
        <begin position="166"/>
        <end position="354"/>
    </location>
</feature>
<proteinExistence type="predicted"/>
<dbReference type="RefSeq" id="WP_175374217.1">
    <property type="nucleotide sequence ID" value="NZ_JABWCS010000220.1"/>
</dbReference>
<comment type="caution">
    <text evidence="3">The sequence shown here is derived from an EMBL/GenBank/DDBJ whole genome shotgun (WGS) entry which is preliminary data.</text>
</comment>
<dbReference type="InterPro" id="IPR024071">
    <property type="entry name" value="S-Me-THD_C_sf"/>
</dbReference>
<dbReference type="Gene3D" id="2.40.390.10">
    <property type="entry name" value="CV3147-like"/>
    <property type="match status" value="1"/>
</dbReference>
<dbReference type="SUPFAM" id="SSF160991">
    <property type="entry name" value="CV3147-like"/>
    <property type="match status" value="1"/>
</dbReference>
<feature type="domain" description="S-Me-THD N-terminal" evidence="1">
    <location>
        <begin position="8"/>
        <end position="163"/>
    </location>
</feature>
<accession>A0A850ERL9</accession>
<dbReference type="Pfam" id="PF20906">
    <property type="entry name" value="S-Me-THD_C"/>
    <property type="match status" value="1"/>
</dbReference>
<keyword evidence="4" id="KW-1185">Reference proteome</keyword>
<reference evidence="3" key="1">
    <citation type="submission" date="2020-06" db="EMBL/GenBank/DDBJ databases">
        <title>Paenibacillus sp. nov., isolated from soil.</title>
        <authorList>
            <person name="Seo Y.L."/>
        </authorList>
    </citation>
    <scope>NUCLEOTIDE SEQUENCE [LARGE SCALE GENOMIC DNA]</scope>
    <source>
        <strain evidence="3">JW14</strain>
    </source>
</reference>
<name>A0A850ERL9_9BACL</name>
<evidence type="ECO:0000313" key="3">
    <source>
        <dbReference type="EMBL" id="NUU63843.1"/>
    </source>
</evidence>
<dbReference type="InterPro" id="IPR027479">
    <property type="entry name" value="S-Me-THD_N_sf"/>
</dbReference>
<dbReference type="InterPro" id="IPR010318">
    <property type="entry name" value="S-Me-THD_N"/>
</dbReference>
<dbReference type="EMBL" id="JABWCS010000220">
    <property type="protein sequence ID" value="NUU63843.1"/>
    <property type="molecule type" value="Genomic_DNA"/>
</dbReference>
<organism evidence="3 4">
    <name type="scientific">Paenibacillus agri</name>
    <dbReference type="NCBI Taxonomy" id="2744309"/>
    <lineage>
        <taxon>Bacteria</taxon>
        <taxon>Bacillati</taxon>
        <taxon>Bacillota</taxon>
        <taxon>Bacilli</taxon>
        <taxon>Bacillales</taxon>
        <taxon>Paenibacillaceae</taxon>
        <taxon>Paenibacillus</taxon>
    </lineage>
</organism>
<evidence type="ECO:0000259" key="2">
    <source>
        <dbReference type="Pfam" id="PF20906"/>
    </source>
</evidence>
<dbReference type="InterPro" id="IPR048350">
    <property type="entry name" value="S-Me-THD-like_C"/>
</dbReference>
<dbReference type="Gene3D" id="3.40.1610.10">
    <property type="entry name" value="CV3147-like domain"/>
    <property type="match status" value="1"/>
</dbReference>
<evidence type="ECO:0000259" key="1">
    <source>
        <dbReference type="Pfam" id="PF06032"/>
    </source>
</evidence>
<evidence type="ECO:0000313" key="4">
    <source>
        <dbReference type="Proteomes" id="UP000564806"/>
    </source>
</evidence>
<sequence>MRKIESHHLEDIALGAAVLGTGGGGDPYVGQLMAMAAIEKYGPVNLISPEELDDEAWVVSVGMMGAPTVVVEKIPGGQEPLQAFEALKAHTGKEISAIFPIEIGGINSLIPVILAATTGLPLVDIDGMGRAFPELQMVTFHLVDIPSGPVAMADEKGNSVIVNGVDSVWSERIGRQALTTMGGSVTTCDYLMQGFQLKEAGIHHTFSLAQRIGETVRSLKHRNQSPVEALVEEVAGTLLFTGKVNNLLRRNSGGFTKGEVSLSGLGQDQGRTFTLYFQNEFLVAEADGEVVATTPDLLTVVDVETGVPVTTESLRYGNRLAVIAIPCNEKWRTVKGIETAGPRYFGYNVDYIPLGEESKERRVLQ</sequence>
<dbReference type="AlphaFoldDB" id="A0A850ERL9"/>
<dbReference type="Pfam" id="PF06032">
    <property type="entry name" value="S-Me-THD_N"/>
    <property type="match status" value="1"/>
</dbReference>
<protein>
    <submittedName>
        <fullName evidence="3">DUF917 domain-containing protein</fullName>
    </submittedName>
</protein>
<gene>
    <name evidence="3" type="ORF">HPT30_26160</name>
</gene>